<protein>
    <submittedName>
        <fullName evidence="1">Uncharacterized protein</fullName>
    </submittedName>
</protein>
<dbReference type="EMBL" id="GBRH01227347">
    <property type="protein sequence ID" value="JAD70548.1"/>
    <property type="molecule type" value="Transcribed_RNA"/>
</dbReference>
<reference evidence="1" key="2">
    <citation type="journal article" date="2015" name="Data Brief">
        <title>Shoot transcriptome of the giant reed, Arundo donax.</title>
        <authorList>
            <person name="Barrero R.A."/>
            <person name="Guerrero F.D."/>
            <person name="Moolhuijzen P."/>
            <person name="Goolsby J.A."/>
            <person name="Tidwell J."/>
            <person name="Bellgard S.E."/>
            <person name="Bellgard M.I."/>
        </authorList>
    </citation>
    <scope>NUCLEOTIDE SEQUENCE</scope>
    <source>
        <tissue evidence="1">Shoot tissue taken approximately 20 cm above the soil surface</tissue>
    </source>
</reference>
<organism evidence="1">
    <name type="scientific">Arundo donax</name>
    <name type="common">Giant reed</name>
    <name type="synonym">Donax arundinaceus</name>
    <dbReference type="NCBI Taxonomy" id="35708"/>
    <lineage>
        <taxon>Eukaryota</taxon>
        <taxon>Viridiplantae</taxon>
        <taxon>Streptophyta</taxon>
        <taxon>Embryophyta</taxon>
        <taxon>Tracheophyta</taxon>
        <taxon>Spermatophyta</taxon>
        <taxon>Magnoliopsida</taxon>
        <taxon>Liliopsida</taxon>
        <taxon>Poales</taxon>
        <taxon>Poaceae</taxon>
        <taxon>PACMAD clade</taxon>
        <taxon>Arundinoideae</taxon>
        <taxon>Arundineae</taxon>
        <taxon>Arundo</taxon>
    </lineage>
</organism>
<dbReference type="AlphaFoldDB" id="A0A0A9C7V8"/>
<name>A0A0A9C7V8_ARUDO</name>
<evidence type="ECO:0000313" key="1">
    <source>
        <dbReference type="EMBL" id="JAD70548.1"/>
    </source>
</evidence>
<sequence length="96" mass="10413">MREMGGLIGARWEEVGVSRGERSSRKASTSEKSCKVKKTIACISARRRRPTGEKSGKQPWGRMAAGAWWKKLGEDSAITEQHCSTCSLEASAAPSS</sequence>
<proteinExistence type="predicted"/>
<accession>A0A0A9C7V8</accession>
<reference evidence="1" key="1">
    <citation type="submission" date="2014-09" db="EMBL/GenBank/DDBJ databases">
        <authorList>
            <person name="Magalhaes I.L.F."/>
            <person name="Oliveira U."/>
            <person name="Santos F.R."/>
            <person name="Vidigal T.H.D.A."/>
            <person name="Brescovit A.D."/>
            <person name="Santos A.J."/>
        </authorList>
    </citation>
    <scope>NUCLEOTIDE SEQUENCE</scope>
    <source>
        <tissue evidence="1">Shoot tissue taken approximately 20 cm above the soil surface</tissue>
    </source>
</reference>